<feature type="transmembrane region" description="Helical" evidence="2">
    <location>
        <begin position="253"/>
        <end position="278"/>
    </location>
</feature>
<evidence type="ECO:0000313" key="5">
    <source>
        <dbReference type="Proteomes" id="UP000663843"/>
    </source>
</evidence>
<name>A0A8H3ARW8_9AGAM</name>
<protein>
    <recommendedName>
        <fullName evidence="3">DUF6535 domain-containing protein</fullName>
    </recommendedName>
</protein>
<evidence type="ECO:0000313" key="4">
    <source>
        <dbReference type="EMBL" id="CAE6435457.1"/>
    </source>
</evidence>
<dbReference type="Pfam" id="PF20153">
    <property type="entry name" value="DUF6535"/>
    <property type="match status" value="1"/>
</dbReference>
<dbReference type="InterPro" id="IPR045338">
    <property type="entry name" value="DUF6535"/>
</dbReference>
<keyword evidence="2" id="KW-0472">Membrane</keyword>
<keyword evidence="2" id="KW-1133">Transmembrane helix</keyword>
<feature type="compositionally biased region" description="Basic and acidic residues" evidence="1">
    <location>
        <begin position="1094"/>
        <end position="1108"/>
    </location>
</feature>
<evidence type="ECO:0000256" key="2">
    <source>
        <dbReference type="SAM" id="Phobius"/>
    </source>
</evidence>
<feature type="compositionally biased region" description="Polar residues" evidence="1">
    <location>
        <begin position="1118"/>
        <end position="1132"/>
    </location>
</feature>
<sequence>MAIPVHIRHVDHSDYVRLPAPMAHPYRNTYTLAEPYNRCEDNGPFRPHIIHDKLASEDFGKELNPESPIWKLYLEESKEQDNELTDRCNKDLDMLLLFATLFSAILTAFLIESAHLLEPDPSETSLELLLALAQSQRRIEIGAPDTLLPPVETTPFEPSHLARLVNALWFSALVISLGAAMVGILAKEWLSWFQSYKTRNPYQYTLQRQARFRSLVSWGMLPIIDFLPTLLNFSLLLFAIGLIVRLWTIDYVVAGVVTALTALVGLSYGGFTIFGAAVDTCPYKSRLSVYIGMIWPRFNSSEGKSPKPPSANKRSHIKPTDLDSLSWLLDNSKDPTTVDYTYQALAGLKSLKLDPSMFTIRSAQGFLPSVNQSNVMTWGNVLRMGAQIVDRLGAMNTKYRDELAAFEGKNAARYAMAISEIYPVALAWVQQPNTPDEIAQHYDSAPTMQDNACKIVASSFTALDSFWNRTSLPLTLSSRRGLVLAGLKLIKHSLINHRIMGHPVLDPNNSDTDRMSISMPSTNGPGLLELRGRYQHALVCFSTSIQEFVGDQDSMDDILAHSLIHDMLLMVTELVGHQELHTNGTFDYEIYISDGDYQVKPVGRYPGVIESLMGLLSCWKPDSHIGVANPRYQEKFLNSALRLVAILRPKITKQWASINNVTWWPCFFHDPGASGVTRSHSPRSPGRSIVYQCLEMASFLVFFLGQPDMDDMIRILDATLKLLVPSRNATAQSECYFLHNVLLGKPFLLFEWIEKIQAYEPSAENFEDSSYQSEVTTETEYLKGRVCRQIVELLAIQGPNNTTICSGLMRRLVQEGDHRSDHLIAVLKMLRAAERSYGEAATEVLHDLVEHTTTAGDFPTSIEAINPCSICLDCFTQGEGFELLQGMRLLRQDAVAKAIIDIINQSVVSRKRLKPAVVDSFLKAVDLVCNCRPESWNRLSNSFVPAVIQHLQQLDPGLESIVTSGTIHEIQFALASLHVAAHSMSIMPSKKQAISDLDNIIESLQKYSPMVNPSLYDGESTSSVRTSVEGEGVDASIRIPGAGVFKRHRRLSKHVAIDTRRRPIRVNYNDEVVVGGNGQPPIDRAPVIGSSYKSGEDTETESKMRPEIRQPSLGPSHVASSIQDVSSESSPINVEKSPLRG</sequence>
<accession>A0A8H3ARW8</accession>
<feature type="transmembrane region" description="Helical" evidence="2">
    <location>
        <begin position="218"/>
        <end position="247"/>
    </location>
</feature>
<gene>
    <name evidence="4" type="ORF">RDB_LOCUS69138</name>
</gene>
<feature type="region of interest" description="Disordered" evidence="1">
    <location>
        <begin position="1075"/>
        <end position="1141"/>
    </location>
</feature>
<proteinExistence type="predicted"/>
<feature type="transmembrane region" description="Helical" evidence="2">
    <location>
        <begin position="167"/>
        <end position="186"/>
    </location>
</feature>
<evidence type="ECO:0000259" key="3">
    <source>
        <dbReference type="Pfam" id="PF20153"/>
    </source>
</evidence>
<feature type="domain" description="DUF6535" evidence="3">
    <location>
        <begin position="70"/>
        <end position="248"/>
    </location>
</feature>
<dbReference type="EMBL" id="CAJMWT010002184">
    <property type="protein sequence ID" value="CAE6435457.1"/>
    <property type="molecule type" value="Genomic_DNA"/>
</dbReference>
<reference evidence="4" key="1">
    <citation type="submission" date="2021-01" db="EMBL/GenBank/DDBJ databases">
        <authorList>
            <person name="Kaushik A."/>
        </authorList>
    </citation>
    <scope>NUCLEOTIDE SEQUENCE</scope>
    <source>
        <strain evidence="4">AG2-2IIIB</strain>
    </source>
</reference>
<comment type="caution">
    <text evidence="4">The sequence shown here is derived from an EMBL/GenBank/DDBJ whole genome shotgun (WGS) entry which is preliminary data.</text>
</comment>
<keyword evidence="2" id="KW-0812">Transmembrane</keyword>
<evidence type="ECO:0000256" key="1">
    <source>
        <dbReference type="SAM" id="MobiDB-lite"/>
    </source>
</evidence>
<dbReference type="AlphaFoldDB" id="A0A8H3ARW8"/>
<organism evidence="4 5">
    <name type="scientific">Rhizoctonia solani</name>
    <dbReference type="NCBI Taxonomy" id="456999"/>
    <lineage>
        <taxon>Eukaryota</taxon>
        <taxon>Fungi</taxon>
        <taxon>Dikarya</taxon>
        <taxon>Basidiomycota</taxon>
        <taxon>Agaricomycotina</taxon>
        <taxon>Agaricomycetes</taxon>
        <taxon>Cantharellales</taxon>
        <taxon>Ceratobasidiaceae</taxon>
        <taxon>Rhizoctonia</taxon>
    </lineage>
</organism>
<dbReference type="Proteomes" id="UP000663843">
    <property type="component" value="Unassembled WGS sequence"/>
</dbReference>